<dbReference type="InterPro" id="IPR041578">
    <property type="entry name" value="PIN_8"/>
</dbReference>
<evidence type="ECO:0000313" key="3">
    <source>
        <dbReference type="EMBL" id="PKF34270.1"/>
    </source>
</evidence>
<feature type="compositionally biased region" description="Low complexity" evidence="1">
    <location>
        <begin position="427"/>
        <end position="438"/>
    </location>
</feature>
<feature type="non-terminal residue" evidence="3">
    <location>
        <position position="459"/>
    </location>
</feature>
<protein>
    <recommendedName>
        <fullName evidence="2">PIN like domain-containing protein</fullName>
    </recommendedName>
</protein>
<feature type="region of interest" description="Disordered" evidence="1">
    <location>
        <begin position="400"/>
        <end position="459"/>
    </location>
</feature>
<comment type="caution">
    <text evidence="3">The sequence shown here is derived from an EMBL/GenBank/DDBJ whole genome shotgun (WGS) entry which is preliminary data.</text>
</comment>
<dbReference type="Pfam" id="PF18476">
    <property type="entry name" value="PIN_8"/>
    <property type="match status" value="1"/>
</dbReference>
<sequence length="459" mass="53828">MNKFFLEYKDYYSLDELRLFLNDESSLIVFDTNIFLDLYSYPLDTRNSIIQSIEKLKCILWSPHHIFLEYHKNRREVICRSKKILDEIQNTLGSFTSGNVLNTSSIGTYKSSYGKFHSELTNSIQEIIDKYTPLYEELSKKLTADVESIRNKVNYYKQQDTVSLTGDDPVLNFLLKKYSDSDIGVPYSSERLSEIFKECDARFAKKIPPAFKDSGKSEKFLYRGVEYDSKYGDFIIYRQILDYCLANDIKNVFFVSNDVKRDWREPVPNQKNKYYGARKELKAEAYLDAKVENLILLDLKEYFTILDIPLSKNVVDDIEALKRFHNDKNKKLIDQRIRKTNEELERLKKLPIEDAYEEINSSDKLGSYLRELKKSYPDFYQQLLDYRQLILRKMNSETDLRSTTSAAMSSEHYNQRMSEAERQRLISESATSAAMSSEHYSPLMSEAERQRLISESATS</sequence>
<evidence type="ECO:0000259" key="2">
    <source>
        <dbReference type="Pfam" id="PF18476"/>
    </source>
</evidence>
<dbReference type="Proteomes" id="UP000233553">
    <property type="component" value="Unassembled WGS sequence"/>
</dbReference>
<dbReference type="AlphaFoldDB" id="A0A2N0WGF5"/>
<feature type="compositionally biased region" description="Polar residues" evidence="1">
    <location>
        <begin position="401"/>
        <end position="417"/>
    </location>
</feature>
<feature type="domain" description="PIN like" evidence="2">
    <location>
        <begin position="27"/>
        <end position="273"/>
    </location>
</feature>
<dbReference type="RefSeq" id="WP_171304479.1">
    <property type="nucleotide sequence ID" value="NZ_PISJ01000011.1"/>
</dbReference>
<evidence type="ECO:0000313" key="4">
    <source>
        <dbReference type="Proteomes" id="UP000233553"/>
    </source>
</evidence>
<organism evidence="3 4">
    <name type="scientific">Acinetobacter proteolyticus</name>
    <dbReference type="NCBI Taxonomy" id="1776741"/>
    <lineage>
        <taxon>Bacteria</taxon>
        <taxon>Pseudomonadati</taxon>
        <taxon>Pseudomonadota</taxon>
        <taxon>Gammaproteobacteria</taxon>
        <taxon>Moraxellales</taxon>
        <taxon>Moraxellaceae</taxon>
        <taxon>Acinetobacter</taxon>
    </lineage>
</organism>
<proteinExistence type="predicted"/>
<name>A0A2N0WGF5_9GAMM</name>
<reference evidence="3 4" key="1">
    <citation type="submission" date="2017-12" db="EMBL/GenBank/DDBJ databases">
        <title>Draft Genome sequences of multiple microbial strains isolated from spacecraft associated surfaces.</title>
        <authorList>
            <person name="Seuylemezian A."/>
            <person name="Vaishampayan P."/>
            <person name="Venkateswaran K."/>
        </authorList>
    </citation>
    <scope>NUCLEOTIDE SEQUENCE [LARGE SCALE GENOMIC DNA]</scope>
    <source>
        <strain evidence="3 4">2P01AA</strain>
    </source>
</reference>
<dbReference type="EMBL" id="PISJ01000011">
    <property type="protein sequence ID" value="PKF34270.1"/>
    <property type="molecule type" value="Genomic_DNA"/>
</dbReference>
<accession>A0A2N0WGF5</accession>
<gene>
    <name evidence="3" type="ORF">CW311_07210</name>
</gene>
<evidence type="ECO:0000256" key="1">
    <source>
        <dbReference type="SAM" id="MobiDB-lite"/>
    </source>
</evidence>